<dbReference type="AlphaFoldDB" id="A0AA86TDC1"/>
<dbReference type="Proteomes" id="UP001189624">
    <property type="component" value="Chromosome 9"/>
</dbReference>
<dbReference type="EMBL" id="OY731406">
    <property type="protein sequence ID" value="CAJ1974371.1"/>
    <property type="molecule type" value="Genomic_DNA"/>
</dbReference>
<protein>
    <submittedName>
        <fullName evidence="1">Uncharacterized protein</fullName>
    </submittedName>
</protein>
<proteinExistence type="predicted"/>
<sequence>MPELPARVSNSNQFGPLPPLFKCAAPDGVDGSNLLPGVINLTCDRFVLGTEVMRHVKGIDLLLVGAMGLELEMGC</sequence>
<organism evidence="1 2">
    <name type="scientific">Sphenostylis stenocarpa</name>
    <dbReference type="NCBI Taxonomy" id="92480"/>
    <lineage>
        <taxon>Eukaryota</taxon>
        <taxon>Viridiplantae</taxon>
        <taxon>Streptophyta</taxon>
        <taxon>Embryophyta</taxon>
        <taxon>Tracheophyta</taxon>
        <taxon>Spermatophyta</taxon>
        <taxon>Magnoliopsida</taxon>
        <taxon>eudicotyledons</taxon>
        <taxon>Gunneridae</taxon>
        <taxon>Pentapetalae</taxon>
        <taxon>rosids</taxon>
        <taxon>fabids</taxon>
        <taxon>Fabales</taxon>
        <taxon>Fabaceae</taxon>
        <taxon>Papilionoideae</taxon>
        <taxon>50 kb inversion clade</taxon>
        <taxon>NPAAA clade</taxon>
        <taxon>indigoferoid/millettioid clade</taxon>
        <taxon>Phaseoleae</taxon>
        <taxon>Sphenostylis</taxon>
    </lineage>
</organism>
<name>A0AA86TDC1_9FABA</name>
<gene>
    <name evidence="1" type="ORF">AYBTSS11_LOCUS26446</name>
</gene>
<reference evidence="1" key="1">
    <citation type="submission" date="2023-10" db="EMBL/GenBank/DDBJ databases">
        <authorList>
            <person name="Domelevo Entfellner J.-B."/>
        </authorList>
    </citation>
    <scope>NUCLEOTIDE SEQUENCE</scope>
</reference>
<dbReference type="Gramene" id="rna-AYBTSS11_LOCUS26446">
    <property type="protein sequence ID" value="CAJ1974371.1"/>
    <property type="gene ID" value="gene-AYBTSS11_LOCUS26446"/>
</dbReference>
<evidence type="ECO:0000313" key="2">
    <source>
        <dbReference type="Proteomes" id="UP001189624"/>
    </source>
</evidence>
<evidence type="ECO:0000313" key="1">
    <source>
        <dbReference type="EMBL" id="CAJ1974371.1"/>
    </source>
</evidence>
<keyword evidence="2" id="KW-1185">Reference proteome</keyword>
<accession>A0AA86TDC1</accession>